<evidence type="ECO:0000256" key="1">
    <source>
        <dbReference type="SAM" id="Phobius"/>
    </source>
</evidence>
<dbReference type="Proteomes" id="UP001177295">
    <property type="component" value="Chromosome"/>
</dbReference>
<keyword evidence="3" id="KW-1185">Reference proteome</keyword>
<sequence length="228" mass="24667">MPEVKKDQSAGKRQQIYKSGRTMFAWVAGASVIAGFAVVVAGFLIQRIVFESKVVVEKQNTVNTLQANNKAVNKLRDEIRVLNTNAALSSVKLNDNEEPLRVILDALPADNNALALGASVQSLVARTPDVKLESFQVGEDAATDDGTTATSGSNVKDVQQIPFTMSISAANPDALRDVLKNLEKSIRVVDIDSMTIEQGDSRVVMTINGHGYYLPAKTIQLTKKEVKP</sequence>
<reference evidence="2 3" key="1">
    <citation type="journal article" date="2023" name="Cell">
        <title>Genetic manipulation of Patescibacteria provides mechanistic insights into microbial dark matter and the epibiotic lifestyle.</title>
        <authorList>
            <person name="Wang Y."/>
            <person name="Gallagher L.A."/>
            <person name="Andrade P.A."/>
            <person name="Liu A."/>
            <person name="Humphreys I.R."/>
            <person name="Turkarslan S."/>
            <person name="Cutler K.J."/>
            <person name="Arrieta-Ortiz M.L."/>
            <person name="Li Y."/>
            <person name="Radey M.C."/>
            <person name="McLean J.S."/>
            <person name="Cong Q."/>
            <person name="Baker D."/>
            <person name="Baliga N.S."/>
            <person name="Peterson S.B."/>
            <person name="Mougous J.D."/>
        </authorList>
    </citation>
    <scope>NUCLEOTIDE SEQUENCE [LARGE SCALE GENOMIC DNA]</scope>
    <source>
        <strain evidence="2 3">ML1</strain>
    </source>
</reference>
<proteinExistence type="predicted"/>
<feature type="transmembrane region" description="Helical" evidence="1">
    <location>
        <begin position="23"/>
        <end position="45"/>
    </location>
</feature>
<dbReference type="RefSeq" id="WP_376754119.1">
    <property type="nucleotide sequence ID" value="NZ_CP124550.1"/>
</dbReference>
<dbReference type="Gene3D" id="3.30.70.60">
    <property type="match status" value="1"/>
</dbReference>
<dbReference type="InterPro" id="IPR014717">
    <property type="entry name" value="Transl_elong_EF1B/ribsomal_bS6"/>
</dbReference>
<accession>A0ABY8WUI6</accession>
<organism evidence="2 3">
    <name type="scientific">Candidatus Southlakia epibionticum</name>
    <dbReference type="NCBI Taxonomy" id="3043284"/>
    <lineage>
        <taxon>Bacteria</taxon>
        <taxon>Candidatus Saccharimonadota</taxon>
        <taxon>Candidatus Saccharimonadia</taxon>
        <taxon>Candidatus Saccharimonadales</taxon>
        <taxon>Candidatus Saccharimonadaceae</taxon>
        <taxon>Candidatus Southlakia</taxon>
    </lineage>
</organism>
<dbReference type="EMBL" id="CP124550">
    <property type="protein sequence ID" value="WIO45746.1"/>
    <property type="molecule type" value="Genomic_DNA"/>
</dbReference>
<evidence type="ECO:0000313" key="3">
    <source>
        <dbReference type="Proteomes" id="UP001177295"/>
    </source>
</evidence>
<keyword evidence="1" id="KW-0472">Membrane</keyword>
<gene>
    <name evidence="2" type="primary">pilO</name>
    <name evidence="2" type="ORF">SEML1_0106</name>
</gene>
<protein>
    <submittedName>
        <fullName evidence="2">PilO</fullName>
    </submittedName>
</protein>
<keyword evidence="1" id="KW-1133">Transmembrane helix</keyword>
<name>A0ABY8WUI6_9BACT</name>
<evidence type="ECO:0000313" key="2">
    <source>
        <dbReference type="EMBL" id="WIO45746.1"/>
    </source>
</evidence>
<keyword evidence="1" id="KW-0812">Transmembrane</keyword>